<dbReference type="SUPFAM" id="SSF143437">
    <property type="entry name" value="THUMP domain-like"/>
    <property type="match status" value="1"/>
</dbReference>
<sequence length="345" mass="37785">MGDVKRKQGPGGDRGSGPKRSKGGGGGKWRTPHQQAKLGERTAMGKTLEIGDQGMWVTFARGMKGKAIRELNELCEEYGEKLYGIKRTSGDDDAAVDEDEGGEGGGGGDIEASIAREMDEMKREKEKPKTRKIFTIIPADVECLLFVKTMAPVDPKHLVREICRDAGACRDILKRKTRYINRLTPVEKMDKASENGILKVARAVIGDHLGLVEGDDAASDADSTAAAKTRHDGEAYTYAIRPTARNHSTFKSGDIIKKIAGLVKPEHKVNLGKPDKVIIVEIYQMFCGVSVVEGDEWESFKRFNVNELYRIASEEANREDKSVGKSVEKSADEEVNGKVLDGEST</sequence>
<feature type="compositionally biased region" description="Acidic residues" evidence="2">
    <location>
        <begin position="91"/>
        <end position="102"/>
    </location>
</feature>
<dbReference type="InterPro" id="IPR040183">
    <property type="entry name" value="THUMPD1-like"/>
</dbReference>
<comment type="caution">
    <text evidence="4">The sequence shown here is derived from an EMBL/GenBank/DDBJ whole genome shotgun (WGS) entry which is preliminary data.</text>
</comment>
<protein>
    <submittedName>
        <fullName evidence="4">tRNA acetyltransferase TAN1</fullName>
    </submittedName>
</protein>
<proteinExistence type="predicted"/>
<feature type="domain" description="THUMP" evidence="3">
    <location>
        <begin position="168"/>
        <end position="293"/>
    </location>
</feature>
<dbReference type="AlphaFoldDB" id="A0A9P4YTV3"/>
<dbReference type="InterPro" id="IPR004114">
    <property type="entry name" value="THUMP_dom"/>
</dbReference>
<accession>A0A9P4YTV3</accession>
<gene>
    <name evidence="4" type="ORF">GMORB2_1964</name>
</gene>
<dbReference type="EMBL" id="JAANYQ010000012">
    <property type="protein sequence ID" value="KAF4121556.1"/>
    <property type="molecule type" value="Genomic_DNA"/>
</dbReference>
<dbReference type="GO" id="GO:0003723">
    <property type="term" value="F:RNA binding"/>
    <property type="evidence" value="ECO:0007669"/>
    <property type="project" value="UniProtKB-UniRule"/>
</dbReference>
<feature type="region of interest" description="Disordered" evidence="2">
    <location>
        <begin position="1"/>
        <end position="45"/>
    </location>
</feature>
<keyword evidence="1" id="KW-0694">RNA-binding</keyword>
<organism evidence="4 5">
    <name type="scientific">Geosmithia morbida</name>
    <dbReference type="NCBI Taxonomy" id="1094350"/>
    <lineage>
        <taxon>Eukaryota</taxon>
        <taxon>Fungi</taxon>
        <taxon>Dikarya</taxon>
        <taxon>Ascomycota</taxon>
        <taxon>Pezizomycotina</taxon>
        <taxon>Sordariomycetes</taxon>
        <taxon>Hypocreomycetidae</taxon>
        <taxon>Hypocreales</taxon>
        <taxon>Bionectriaceae</taxon>
        <taxon>Geosmithia</taxon>
    </lineage>
</organism>
<feature type="compositionally biased region" description="Basic and acidic residues" evidence="2">
    <location>
        <begin position="316"/>
        <end position="336"/>
    </location>
</feature>
<dbReference type="Proteomes" id="UP000749293">
    <property type="component" value="Unassembled WGS sequence"/>
</dbReference>
<evidence type="ECO:0000313" key="4">
    <source>
        <dbReference type="EMBL" id="KAF4121556.1"/>
    </source>
</evidence>
<evidence type="ECO:0000256" key="1">
    <source>
        <dbReference type="PROSITE-ProRule" id="PRU00529"/>
    </source>
</evidence>
<keyword evidence="5" id="KW-1185">Reference proteome</keyword>
<dbReference type="Gene3D" id="3.30.2300.10">
    <property type="entry name" value="THUMP superfamily"/>
    <property type="match status" value="1"/>
</dbReference>
<evidence type="ECO:0000259" key="3">
    <source>
        <dbReference type="PROSITE" id="PS51165"/>
    </source>
</evidence>
<dbReference type="PANTHER" id="PTHR13452">
    <property type="entry name" value="THUMP DOMAIN CONTAINING PROTEIN 1-RELATED"/>
    <property type="match status" value="1"/>
</dbReference>
<dbReference type="RefSeq" id="XP_035320208.1">
    <property type="nucleotide sequence ID" value="XM_035463944.1"/>
</dbReference>
<feature type="region of interest" description="Disordered" evidence="2">
    <location>
        <begin position="89"/>
        <end position="110"/>
    </location>
</feature>
<dbReference type="PROSITE" id="PS51165">
    <property type="entry name" value="THUMP"/>
    <property type="match status" value="1"/>
</dbReference>
<dbReference type="SMART" id="SM00981">
    <property type="entry name" value="THUMP"/>
    <property type="match status" value="1"/>
</dbReference>
<dbReference type="GeneID" id="55968194"/>
<dbReference type="OrthoDB" id="367221at2759"/>
<dbReference type="PANTHER" id="PTHR13452:SF10">
    <property type="entry name" value="THUMP DOMAIN-CONTAINING PROTEIN 1"/>
    <property type="match status" value="1"/>
</dbReference>
<dbReference type="CDD" id="cd11717">
    <property type="entry name" value="THUMP_THUMPD1_like"/>
    <property type="match status" value="1"/>
</dbReference>
<dbReference type="GO" id="GO:0006400">
    <property type="term" value="P:tRNA modification"/>
    <property type="evidence" value="ECO:0007669"/>
    <property type="project" value="InterPro"/>
</dbReference>
<reference evidence="4" key="1">
    <citation type="submission" date="2020-03" db="EMBL/GenBank/DDBJ databases">
        <title>Site-based positive gene gene selection in Geosmithia morbida across the United States reveals a broad range of putative effectors and factors for local host and environmental adapation.</title>
        <authorList>
            <person name="Onufrak A."/>
            <person name="Murdoch R.W."/>
            <person name="Gazis R."/>
            <person name="Huff M."/>
            <person name="Staton M."/>
            <person name="Klingeman W."/>
            <person name="Hadziabdic D."/>
        </authorList>
    </citation>
    <scope>NUCLEOTIDE SEQUENCE</scope>
    <source>
        <strain evidence="4">1262</strain>
    </source>
</reference>
<dbReference type="Pfam" id="PF02926">
    <property type="entry name" value="THUMP"/>
    <property type="match status" value="1"/>
</dbReference>
<feature type="region of interest" description="Disordered" evidence="2">
    <location>
        <begin position="316"/>
        <end position="345"/>
    </location>
</feature>
<name>A0A9P4YTV3_9HYPO</name>
<evidence type="ECO:0000256" key="2">
    <source>
        <dbReference type="SAM" id="MobiDB-lite"/>
    </source>
</evidence>
<evidence type="ECO:0000313" key="5">
    <source>
        <dbReference type="Proteomes" id="UP000749293"/>
    </source>
</evidence>